<gene>
    <name evidence="3" type="ORF">CBW24_06355</name>
</gene>
<dbReference type="InterPro" id="IPR009061">
    <property type="entry name" value="DNA-bd_dom_put_sf"/>
</dbReference>
<organism evidence="3 4">
    <name type="scientific">Pacificitalea manganoxidans</name>
    <dbReference type="NCBI Taxonomy" id="1411902"/>
    <lineage>
        <taxon>Bacteria</taxon>
        <taxon>Pseudomonadati</taxon>
        <taxon>Pseudomonadota</taxon>
        <taxon>Alphaproteobacteria</taxon>
        <taxon>Rhodobacterales</taxon>
        <taxon>Paracoccaceae</taxon>
        <taxon>Pacificitalea</taxon>
    </lineage>
</organism>
<dbReference type="PROSITE" id="PS50937">
    <property type="entry name" value="HTH_MERR_2"/>
    <property type="match status" value="1"/>
</dbReference>
<sequence>MPKAPDAFRTISEVADWLEVQTHVLRFWETKFPQVKPLKRAGGRRYYRPADMLLLGGIKRLLHDDGMTIKGVQKMLRERGVREVADLSRPLRTDEEGYLTVAPAANAPRAPRPRTVPPLAMPDAMPDAVSEAGQPTALPQVAQAAASQPAASQPAASQPAAHAQAAQTPATQTTAPQDYGQSGVAEAEPISPVMAQADTAPADAPAQTDTPSPNDPAADPAPEAPFIDLGAPDADTRLAEPPAPNPEVRAMDDPERDPPADSLSIADSPSTAPAPDTDDTDDTDDTPAQPPVGVATEGLAEPRHNPLRDPAEPGSEIRAPRPFRPGGYGIADGAIQAPPTAQQGSGAEASAPSDTGPVISRQLAHSLPGDATRARLRPIHDALVALRERMTKNP</sequence>
<dbReference type="GO" id="GO:0003677">
    <property type="term" value="F:DNA binding"/>
    <property type="evidence" value="ECO:0007669"/>
    <property type="project" value="InterPro"/>
</dbReference>
<accession>A0A291LYX4</accession>
<feature type="compositionally biased region" description="Low complexity" evidence="1">
    <location>
        <begin position="121"/>
        <end position="177"/>
    </location>
</feature>
<feature type="compositionally biased region" description="Acidic residues" evidence="1">
    <location>
        <begin position="276"/>
        <end position="285"/>
    </location>
</feature>
<dbReference type="Pfam" id="PF13411">
    <property type="entry name" value="MerR_1"/>
    <property type="match status" value="1"/>
</dbReference>
<dbReference type="Gene3D" id="1.10.1660.10">
    <property type="match status" value="1"/>
</dbReference>
<dbReference type="KEGG" id="cmag:CBW24_06355"/>
<keyword evidence="4" id="KW-1185">Reference proteome</keyword>
<dbReference type="SUPFAM" id="SSF46955">
    <property type="entry name" value="Putative DNA-binding domain"/>
    <property type="match status" value="1"/>
</dbReference>
<dbReference type="GO" id="GO:0006355">
    <property type="term" value="P:regulation of DNA-templated transcription"/>
    <property type="evidence" value="ECO:0007669"/>
    <property type="project" value="InterPro"/>
</dbReference>
<feature type="region of interest" description="Disordered" evidence="1">
    <location>
        <begin position="198"/>
        <end position="373"/>
    </location>
</feature>
<reference evidence="3 4" key="1">
    <citation type="submission" date="2017-05" db="EMBL/GenBank/DDBJ databases">
        <title>Comparative genomic and metabolic analysis of manganese-oxidizing mechanisms in Celeribater manganoxidans DY25T: its adaption to the environment of polymetallic nodule.</title>
        <authorList>
            <person name="Wang X."/>
        </authorList>
    </citation>
    <scope>NUCLEOTIDE SEQUENCE [LARGE SCALE GENOMIC DNA]</scope>
    <source>
        <strain evidence="3 4">DY25</strain>
    </source>
</reference>
<dbReference type="AlphaFoldDB" id="A0A291LYX4"/>
<feature type="compositionally biased region" description="Basic and acidic residues" evidence="1">
    <location>
        <begin position="300"/>
        <end position="311"/>
    </location>
</feature>
<evidence type="ECO:0000313" key="3">
    <source>
        <dbReference type="EMBL" id="ATI41655.1"/>
    </source>
</evidence>
<feature type="compositionally biased region" description="Low complexity" evidence="1">
    <location>
        <begin position="266"/>
        <end position="275"/>
    </location>
</feature>
<feature type="region of interest" description="Disordered" evidence="1">
    <location>
        <begin position="98"/>
        <end position="183"/>
    </location>
</feature>
<evidence type="ECO:0000259" key="2">
    <source>
        <dbReference type="PROSITE" id="PS50937"/>
    </source>
</evidence>
<dbReference type="SMART" id="SM00422">
    <property type="entry name" value="HTH_MERR"/>
    <property type="match status" value="1"/>
</dbReference>
<dbReference type="CDD" id="cd04765">
    <property type="entry name" value="HTH_MlrA-like_sg2"/>
    <property type="match status" value="1"/>
</dbReference>
<feature type="compositionally biased region" description="Basic and acidic residues" evidence="1">
    <location>
        <begin position="249"/>
        <end position="259"/>
    </location>
</feature>
<feature type="compositionally biased region" description="Low complexity" evidence="1">
    <location>
        <begin position="198"/>
        <end position="228"/>
    </location>
</feature>
<feature type="compositionally biased region" description="Low complexity" evidence="1">
    <location>
        <begin position="99"/>
        <end position="109"/>
    </location>
</feature>
<feature type="domain" description="HTH merR-type" evidence="2">
    <location>
        <begin position="10"/>
        <end position="78"/>
    </location>
</feature>
<evidence type="ECO:0000313" key="4">
    <source>
        <dbReference type="Proteomes" id="UP000219050"/>
    </source>
</evidence>
<proteinExistence type="predicted"/>
<dbReference type="InterPro" id="IPR000551">
    <property type="entry name" value="MerR-type_HTH_dom"/>
</dbReference>
<evidence type="ECO:0000256" key="1">
    <source>
        <dbReference type="SAM" id="MobiDB-lite"/>
    </source>
</evidence>
<dbReference type="RefSeq" id="WP_232530237.1">
    <property type="nucleotide sequence ID" value="NZ_CP021404.1"/>
</dbReference>
<dbReference type="EMBL" id="CP021404">
    <property type="protein sequence ID" value="ATI41655.1"/>
    <property type="molecule type" value="Genomic_DNA"/>
</dbReference>
<protein>
    <recommendedName>
        <fullName evidence="2">HTH merR-type domain-containing protein</fullName>
    </recommendedName>
</protein>
<name>A0A291LYX4_9RHOB</name>
<dbReference type="Proteomes" id="UP000219050">
    <property type="component" value="Chromosome"/>
</dbReference>